<dbReference type="AlphaFoldDB" id="A0AAE3FHF1"/>
<evidence type="ECO:0000256" key="2">
    <source>
        <dbReference type="SAM" id="SignalP"/>
    </source>
</evidence>
<reference evidence="3 4" key="1">
    <citation type="submission" date="2022-03" db="EMBL/GenBank/DDBJ databases">
        <title>Metagenome-assembled genomes from swine fecal metagenomes.</title>
        <authorList>
            <person name="Holman D.B."/>
            <person name="Kommadath A."/>
        </authorList>
    </citation>
    <scope>NUCLEOTIDE SEQUENCE [LARGE SCALE GENOMIC DNA]</scope>
    <source>
        <strain evidence="3">SUG147</strain>
    </source>
</reference>
<organism evidence="3 4">
    <name type="scientific">Candidatus Colimorpha enterica</name>
    <dbReference type="NCBI Taxonomy" id="3083063"/>
    <lineage>
        <taxon>Bacteria</taxon>
        <taxon>Pseudomonadati</taxon>
        <taxon>Bacteroidota</taxon>
        <taxon>Bacteroidia</taxon>
        <taxon>Bacteroidales</taxon>
        <taxon>Candidatus Colimorpha</taxon>
    </lineage>
</organism>
<accession>A0AAE3FHF1</accession>
<dbReference type="EMBL" id="JALEMU010000112">
    <property type="protein sequence ID" value="MCI5756012.1"/>
    <property type="molecule type" value="Genomic_DNA"/>
</dbReference>
<feature type="region of interest" description="Disordered" evidence="1">
    <location>
        <begin position="31"/>
        <end position="83"/>
    </location>
</feature>
<feature type="compositionally biased region" description="Low complexity" evidence="1">
    <location>
        <begin position="31"/>
        <end position="66"/>
    </location>
</feature>
<feature type="chain" id="PRO_5042141011" description="SPOR domain-containing protein" evidence="2">
    <location>
        <begin position="24"/>
        <end position="238"/>
    </location>
</feature>
<evidence type="ECO:0000313" key="4">
    <source>
        <dbReference type="Proteomes" id="UP001139365"/>
    </source>
</evidence>
<gene>
    <name evidence="3" type="ORF">MR241_06935</name>
</gene>
<evidence type="ECO:0008006" key="5">
    <source>
        <dbReference type="Google" id="ProtNLM"/>
    </source>
</evidence>
<sequence>MKPGAKYLLAVALTVLLAVGAAAAYKYLTSVTTVPPSPPDNTSAPPAGGRTGAPGNRNAAPDFTVTDGGGGTTSAGIQTEENRSGGALEILEKVWDGYTADEKFPATGGYGKYMKDGRPGKIDAGDAETLDFELGFPKSEASAIDDAASLMHMLNQNNFSCGVYHVKNSGDTAALAGKIRDNILNRQWLCGFPEKLVILTVGDYIVSVFGVAELTDTFTAKLSAGYSSAKQLFNVPIA</sequence>
<proteinExistence type="predicted"/>
<keyword evidence="2" id="KW-0732">Signal</keyword>
<dbReference type="Proteomes" id="UP001139365">
    <property type="component" value="Unassembled WGS sequence"/>
</dbReference>
<protein>
    <recommendedName>
        <fullName evidence="5">SPOR domain-containing protein</fullName>
    </recommendedName>
</protein>
<comment type="caution">
    <text evidence="3">The sequence shown here is derived from an EMBL/GenBank/DDBJ whole genome shotgun (WGS) entry which is preliminary data.</text>
</comment>
<feature type="signal peptide" evidence="2">
    <location>
        <begin position="1"/>
        <end position="23"/>
    </location>
</feature>
<evidence type="ECO:0000313" key="3">
    <source>
        <dbReference type="EMBL" id="MCI5756012.1"/>
    </source>
</evidence>
<evidence type="ECO:0000256" key="1">
    <source>
        <dbReference type="SAM" id="MobiDB-lite"/>
    </source>
</evidence>
<name>A0AAE3FHF1_9BACT</name>